<dbReference type="EMBL" id="CP136336">
    <property type="protein sequence ID" value="WOB10960.1"/>
    <property type="molecule type" value="Genomic_DNA"/>
</dbReference>
<organism evidence="4 5">
    <name type="scientific">Piscinibacter gummiphilus</name>
    <dbReference type="NCBI Taxonomy" id="946333"/>
    <lineage>
        <taxon>Bacteria</taxon>
        <taxon>Pseudomonadati</taxon>
        <taxon>Pseudomonadota</taxon>
        <taxon>Betaproteobacteria</taxon>
        <taxon>Burkholderiales</taxon>
        <taxon>Sphaerotilaceae</taxon>
        <taxon>Piscinibacter</taxon>
    </lineage>
</organism>
<reference evidence="4 5" key="1">
    <citation type="submission" date="2023-10" db="EMBL/GenBank/DDBJ databases">
        <title>Bacteria for the degradation of biodegradable plastic PBAT(Polybutylene adipate terephthalate).</title>
        <authorList>
            <person name="Weon H.-Y."/>
            <person name="Yeon J."/>
        </authorList>
    </citation>
    <scope>NUCLEOTIDE SEQUENCE [LARGE SCALE GENOMIC DNA]</scope>
    <source>
        <strain evidence="4 5">SBD 7-3</strain>
    </source>
</reference>
<dbReference type="Pfam" id="PF11740">
    <property type="entry name" value="KfrA_N"/>
    <property type="match status" value="1"/>
</dbReference>
<protein>
    <submittedName>
        <fullName evidence="4">DNA-binding protein</fullName>
    </submittedName>
</protein>
<accession>A0ABZ0D140</accession>
<feature type="region of interest" description="Disordered" evidence="2">
    <location>
        <begin position="130"/>
        <end position="151"/>
    </location>
</feature>
<evidence type="ECO:0000313" key="5">
    <source>
        <dbReference type="Proteomes" id="UP001303946"/>
    </source>
</evidence>
<dbReference type="InterPro" id="IPR021104">
    <property type="entry name" value="KfrA_DNA-bd_N"/>
</dbReference>
<sequence length="339" mass="37874">MSTENEILAEVESLKARFSETKSLYREVCALLFFRYGITPTTNKLYQYVRKGTMSTPAEALSKFWDELRRKARVEIDHPDLPEELKATAAEAIAGIWHHAIATARGELEVLRIEARAELDEAKRELQEANAAVEEERARNEELASSMRTANETAQSARTELEAERRAHTGTAARLQEVQAQLGQAREQQQRLQDGFSAELAKVRDAVTQADQRAAAAERRALMEVEQERQARAKADKLAEALRGQVAMLEAQERREGLAHAEAVARLQAQVDSLSSAAQHQGATNESLEIQVAQLRDQLQASQQETTRYRAEAETVQALLNRLTPSSAPKAPRQKRTTP</sequence>
<keyword evidence="5" id="KW-1185">Reference proteome</keyword>
<feature type="region of interest" description="Disordered" evidence="2">
    <location>
        <begin position="319"/>
        <end position="339"/>
    </location>
</feature>
<gene>
    <name evidence="4" type="ORF">RXV79_13100</name>
</gene>
<evidence type="ECO:0000256" key="2">
    <source>
        <dbReference type="SAM" id="MobiDB-lite"/>
    </source>
</evidence>
<name>A0ABZ0D140_9BURK</name>
<dbReference type="RefSeq" id="WP_257824100.1">
    <property type="nucleotide sequence ID" value="NZ_CP136336.1"/>
</dbReference>
<keyword evidence="1" id="KW-0175">Coiled coil</keyword>
<keyword evidence="4" id="KW-0238">DNA-binding</keyword>
<evidence type="ECO:0000313" key="4">
    <source>
        <dbReference type="EMBL" id="WOB10960.1"/>
    </source>
</evidence>
<dbReference type="Proteomes" id="UP001303946">
    <property type="component" value="Chromosome"/>
</dbReference>
<feature type="coiled-coil region" evidence="1">
    <location>
        <begin position="285"/>
        <end position="312"/>
    </location>
</feature>
<feature type="domain" description="KfrA N-terminal DNA-binding" evidence="3">
    <location>
        <begin position="29"/>
        <end position="136"/>
    </location>
</feature>
<evidence type="ECO:0000259" key="3">
    <source>
        <dbReference type="Pfam" id="PF11740"/>
    </source>
</evidence>
<dbReference type="GO" id="GO:0003677">
    <property type="term" value="F:DNA binding"/>
    <property type="evidence" value="ECO:0007669"/>
    <property type="project" value="UniProtKB-KW"/>
</dbReference>
<proteinExistence type="predicted"/>
<evidence type="ECO:0000256" key="1">
    <source>
        <dbReference type="SAM" id="Coils"/>
    </source>
</evidence>